<feature type="domain" description="Calcineurin-like phosphoesterase" evidence="1">
    <location>
        <begin position="3"/>
        <end position="190"/>
    </location>
</feature>
<reference evidence="2 3" key="1">
    <citation type="journal article" date="2016" name="Genome Announc.">
        <title>Complete genome sequence of the hyperthermophilic and piezophilic archaeon Thermococcus barophilus Ch5, capable of growth at the expense of hydrogenogenesis from carbon monoxide and formate.</title>
        <authorList>
            <person name="Oger P."/>
            <person name="Sokolova T.G."/>
            <person name="Kozhevnikova D.A."/>
            <person name="Taranov E.A."/>
            <person name="Vannier P."/>
            <person name="Lee H.S."/>
            <person name="Kwon K.K."/>
            <person name="Kang S.G."/>
            <person name="Lee J.H."/>
            <person name="Bonch-Osmolovskaya E.A."/>
            <person name="Lebedinsky A.V."/>
        </authorList>
    </citation>
    <scope>NUCLEOTIDE SEQUENCE [LARGE SCALE GENOMIC DNA]</scope>
    <source>
        <strain evidence="3">Ch5</strain>
    </source>
</reference>
<evidence type="ECO:0000313" key="2">
    <source>
        <dbReference type="EMBL" id="ALM76101.1"/>
    </source>
</evidence>
<dbReference type="STRING" id="55802.TBCH5v1_2202"/>
<evidence type="ECO:0000313" key="3">
    <source>
        <dbReference type="Proteomes" id="UP000066042"/>
    </source>
</evidence>
<dbReference type="SUPFAM" id="SSF56300">
    <property type="entry name" value="Metallo-dependent phosphatases"/>
    <property type="match status" value="1"/>
</dbReference>
<protein>
    <recommendedName>
        <fullName evidence="1">Calcineurin-like phosphoesterase domain-containing protein</fullName>
    </recommendedName>
</protein>
<sequence>MDMRFVHISDVHVVSTENECKEIYGVSTNPALKLLKSANSIKKLNPNFVVVTGDIAAMADKDYADRVLCWYLTFKEFFIRPLERSGIKVFVVPGNHDVNKAFGLDIYRMLFGEENYQVDIDGIRLIFTTPKMRARKCKPSDQLINWLKSTVKEGSLIFSHYPLSQWKRNEEVLEIFDGKVRGFFSGHLHKNSFTLGFGFPEVQTSALSGNWWNTWGDDGCIRIVRITNNDISSKLVKVV</sequence>
<accession>A0A0S1XE95</accession>
<dbReference type="PANTHER" id="PTHR43143:SF1">
    <property type="entry name" value="SERINE_THREONINE-PROTEIN PHOSPHATASE CPPED1"/>
    <property type="match status" value="1"/>
</dbReference>
<evidence type="ECO:0000259" key="1">
    <source>
        <dbReference type="Pfam" id="PF00149"/>
    </source>
</evidence>
<organism evidence="2 3">
    <name type="scientific">Thermococcus barophilus</name>
    <dbReference type="NCBI Taxonomy" id="55802"/>
    <lineage>
        <taxon>Archaea</taxon>
        <taxon>Methanobacteriati</taxon>
        <taxon>Methanobacteriota</taxon>
        <taxon>Thermococci</taxon>
        <taxon>Thermococcales</taxon>
        <taxon>Thermococcaceae</taxon>
        <taxon>Thermococcus</taxon>
    </lineage>
</organism>
<dbReference type="Pfam" id="PF00149">
    <property type="entry name" value="Metallophos"/>
    <property type="match status" value="1"/>
</dbReference>
<dbReference type="InterPro" id="IPR004843">
    <property type="entry name" value="Calcineurin-like_PHP"/>
</dbReference>
<dbReference type="Gene3D" id="3.60.21.10">
    <property type="match status" value="1"/>
</dbReference>
<dbReference type="AlphaFoldDB" id="A0A0S1XE95"/>
<dbReference type="InterPro" id="IPR029052">
    <property type="entry name" value="Metallo-depent_PP-like"/>
</dbReference>
<dbReference type="GO" id="GO:0016787">
    <property type="term" value="F:hydrolase activity"/>
    <property type="evidence" value="ECO:0007669"/>
    <property type="project" value="InterPro"/>
</dbReference>
<name>A0A0S1XE95_THEBA</name>
<dbReference type="PATRIC" id="fig|55802.8.peg.2185"/>
<dbReference type="InterPro" id="IPR051918">
    <property type="entry name" value="STPP_CPPED1"/>
</dbReference>
<dbReference type="EMBL" id="CP013050">
    <property type="protein sequence ID" value="ALM76101.1"/>
    <property type="molecule type" value="Genomic_DNA"/>
</dbReference>
<proteinExistence type="predicted"/>
<dbReference type="Proteomes" id="UP000066042">
    <property type="component" value="Chromosome"/>
</dbReference>
<dbReference type="PANTHER" id="PTHR43143">
    <property type="entry name" value="METALLOPHOSPHOESTERASE, CALCINEURIN SUPERFAMILY"/>
    <property type="match status" value="1"/>
</dbReference>
<gene>
    <name evidence="2" type="ORF">TBCH5v1_2202</name>
</gene>